<name>A0A2A2KS92_9BILA</name>
<evidence type="ECO:0000313" key="2">
    <source>
        <dbReference type="Proteomes" id="UP000218231"/>
    </source>
</evidence>
<protein>
    <submittedName>
        <fullName evidence="1">Uncharacterized protein</fullName>
    </submittedName>
</protein>
<proteinExistence type="predicted"/>
<reference evidence="1 2" key="1">
    <citation type="journal article" date="2017" name="Curr. Biol.">
        <title>Genome architecture and evolution of a unichromosomal asexual nematode.</title>
        <authorList>
            <person name="Fradin H."/>
            <person name="Zegar C."/>
            <person name="Gutwein M."/>
            <person name="Lucas J."/>
            <person name="Kovtun M."/>
            <person name="Corcoran D."/>
            <person name="Baugh L.R."/>
            <person name="Kiontke K."/>
            <person name="Gunsalus K."/>
            <person name="Fitch D.H."/>
            <person name="Piano F."/>
        </authorList>
    </citation>
    <scope>NUCLEOTIDE SEQUENCE [LARGE SCALE GENOMIC DNA]</scope>
    <source>
        <strain evidence="1">PF1309</strain>
    </source>
</reference>
<accession>A0A2A2KS92</accession>
<comment type="caution">
    <text evidence="1">The sequence shown here is derived from an EMBL/GenBank/DDBJ whole genome shotgun (WGS) entry which is preliminary data.</text>
</comment>
<organism evidence="1 2">
    <name type="scientific">Diploscapter pachys</name>
    <dbReference type="NCBI Taxonomy" id="2018661"/>
    <lineage>
        <taxon>Eukaryota</taxon>
        <taxon>Metazoa</taxon>
        <taxon>Ecdysozoa</taxon>
        <taxon>Nematoda</taxon>
        <taxon>Chromadorea</taxon>
        <taxon>Rhabditida</taxon>
        <taxon>Rhabditina</taxon>
        <taxon>Rhabditomorpha</taxon>
        <taxon>Rhabditoidea</taxon>
        <taxon>Rhabditidae</taxon>
        <taxon>Diploscapter</taxon>
    </lineage>
</organism>
<dbReference type="AlphaFoldDB" id="A0A2A2KS92"/>
<dbReference type="EMBL" id="LIAE01007805">
    <property type="protein sequence ID" value="PAV76779.1"/>
    <property type="molecule type" value="Genomic_DNA"/>
</dbReference>
<keyword evidence="2" id="KW-1185">Reference proteome</keyword>
<gene>
    <name evidence="1" type="ORF">WR25_25920</name>
</gene>
<evidence type="ECO:0000313" key="1">
    <source>
        <dbReference type="EMBL" id="PAV76779.1"/>
    </source>
</evidence>
<sequence length="124" mass="13439">MQLCPALTFVLNLVHSGGSASVKLSQSSRFGNRSLMNSSSSSSCPPRLCWNGPTTLRIAFTAFCIFFAPYAEQSSHHYFDGFRLNLPEAFSIIPSSGPVSSATLFVVISACNPMWHTTICPSRS</sequence>
<dbReference type="Proteomes" id="UP000218231">
    <property type="component" value="Unassembled WGS sequence"/>
</dbReference>